<gene>
    <name evidence="1" type="ORF">SCP_0313390</name>
</gene>
<evidence type="ECO:0000313" key="1">
    <source>
        <dbReference type="EMBL" id="GBE81610.1"/>
    </source>
</evidence>
<proteinExistence type="predicted"/>
<dbReference type="Proteomes" id="UP000287166">
    <property type="component" value="Unassembled WGS sequence"/>
</dbReference>
<sequence>MVKELIPDDDLQTHVSFYHSHVLVANLYCSDKDENELWHRACWLSGLGLTRHQKPDEVSWKAIAFNLIQKDGSCTNRECGTELLRANARRMVAAIEEKQLIEEEQDQFFDGEQSVDGEQSIEEEPACYHTLYCTPGPIHNRTCSSLMPTTSFWNTGAIQSLDSYALKSKNTPLH</sequence>
<dbReference type="RefSeq" id="XP_027612523.1">
    <property type="nucleotide sequence ID" value="XM_027756722.1"/>
</dbReference>
<dbReference type="AlphaFoldDB" id="A0A401GHF2"/>
<dbReference type="OrthoDB" id="2741479at2759"/>
<protein>
    <submittedName>
        <fullName evidence="1">Uncharacterized protein</fullName>
    </submittedName>
</protein>
<comment type="caution">
    <text evidence="1">The sequence shown here is derived from an EMBL/GenBank/DDBJ whole genome shotgun (WGS) entry which is preliminary data.</text>
</comment>
<dbReference type="EMBL" id="BFAD01000003">
    <property type="protein sequence ID" value="GBE81610.1"/>
    <property type="molecule type" value="Genomic_DNA"/>
</dbReference>
<name>A0A401GHF2_9APHY</name>
<accession>A0A401GHF2</accession>
<dbReference type="InParanoid" id="A0A401GHF2"/>
<reference evidence="1 2" key="1">
    <citation type="journal article" date="2018" name="Sci. Rep.">
        <title>Genome sequence of the cauliflower mushroom Sparassis crispa (Hanabiratake) and its association with beneficial usage.</title>
        <authorList>
            <person name="Kiyama R."/>
            <person name="Furutani Y."/>
            <person name="Kawaguchi K."/>
            <person name="Nakanishi T."/>
        </authorList>
    </citation>
    <scope>NUCLEOTIDE SEQUENCE [LARGE SCALE GENOMIC DNA]</scope>
</reference>
<dbReference type="GeneID" id="38778527"/>
<organism evidence="1 2">
    <name type="scientific">Sparassis crispa</name>
    <dbReference type="NCBI Taxonomy" id="139825"/>
    <lineage>
        <taxon>Eukaryota</taxon>
        <taxon>Fungi</taxon>
        <taxon>Dikarya</taxon>
        <taxon>Basidiomycota</taxon>
        <taxon>Agaricomycotina</taxon>
        <taxon>Agaricomycetes</taxon>
        <taxon>Polyporales</taxon>
        <taxon>Sparassidaceae</taxon>
        <taxon>Sparassis</taxon>
    </lineage>
</organism>
<evidence type="ECO:0000313" key="2">
    <source>
        <dbReference type="Proteomes" id="UP000287166"/>
    </source>
</evidence>
<keyword evidence="2" id="KW-1185">Reference proteome</keyword>